<dbReference type="InterPro" id="IPR005502">
    <property type="entry name" value="Ribosyl_crysJ1"/>
</dbReference>
<dbReference type="SUPFAM" id="SSF52949">
    <property type="entry name" value="Macro domain-like"/>
    <property type="match status" value="1"/>
</dbReference>
<name>A0ABY9Q400_9FIRM</name>
<reference evidence="2 3" key="1">
    <citation type="submission" date="2022-07" db="EMBL/GenBank/DDBJ databases">
        <title>Genome sequence of Terrisporobacter mayombei DSM6539.</title>
        <authorList>
            <person name="Boeer T."/>
            <person name="Bengelsdorf F.R."/>
            <person name="Daniel R."/>
            <person name="Poehlein A."/>
        </authorList>
    </citation>
    <scope>NUCLEOTIDE SEQUENCE [LARGE SCALE GENOMIC DNA]</scope>
    <source>
        <strain evidence="2 3">DSM 6539</strain>
    </source>
</reference>
<keyword evidence="2" id="KW-0378">Hydrolase</keyword>
<evidence type="ECO:0000313" key="2">
    <source>
        <dbReference type="EMBL" id="WMT82306.1"/>
    </source>
</evidence>
<dbReference type="Pfam" id="PF03747">
    <property type="entry name" value="ADP_ribosyl_GH"/>
    <property type="match status" value="1"/>
</dbReference>
<dbReference type="InterPro" id="IPR043472">
    <property type="entry name" value="Macro_dom-like"/>
</dbReference>
<dbReference type="EMBL" id="CP101637">
    <property type="protein sequence ID" value="WMT82306.1"/>
    <property type="molecule type" value="Genomic_DNA"/>
</dbReference>
<dbReference type="NCBIfam" id="NF001664">
    <property type="entry name" value="PRK00431.1-6"/>
    <property type="match status" value="1"/>
</dbReference>
<dbReference type="GO" id="GO:0061463">
    <property type="term" value="F:O-acetyl-ADP-ribose deacetylase activity"/>
    <property type="evidence" value="ECO:0007669"/>
    <property type="project" value="UniProtKB-EC"/>
</dbReference>
<sequence>MYKLYYSNNKVLGGLWGLLIGDATGVSYEFYPPNQIPPFEQIDMIPPNGFKKTYKDIPFGTYSDDGAQFLCVLESFLECKKLDIKNLADKLLDWWTWGYLAVDNNVFDVGGQTMQSLMKYSAGTSPYESGFTIKKGQGNGSLMRVLGIPLLHDGSDEDLVEDAHTQSLITHGHVNNQICCALYSLIIRNILKGNDFNGAYEISIRKLKEIYEHDKNYLEGLINDILPEDAVEESGTGHVIDCLKSSIKVIRESNSYEDAIKKAIALGNDTDTTAAVTGGIAGVLYGFESIPKRWFEILRGKDEVYKLINKIDFKKEKLKERVEIINEDITKLKVDAIVNAANNSLLGGGGVDGAIHRAAGPKLLMECRTLNGCKTGEAKTTNAYNLPCKNVIHTVGPIWHGGNTNEDSLLYSCYINSIEEAIKNNCRTVAFPAISTGVYGYPYEKACIVACKAIRDMLNKYSSQELEMIYLVCFNKEIYDKYYELMFILD</sequence>
<protein>
    <submittedName>
        <fullName evidence="2">O-acetyl-ADP-ribose deacetylase</fullName>
        <ecNumber evidence="2">3.1.1.106</ecNumber>
    </submittedName>
</protein>
<dbReference type="EC" id="3.1.1.106" evidence="2"/>
<organism evidence="2 3">
    <name type="scientific">Terrisporobacter mayombei</name>
    <dbReference type="NCBI Taxonomy" id="1541"/>
    <lineage>
        <taxon>Bacteria</taxon>
        <taxon>Bacillati</taxon>
        <taxon>Bacillota</taxon>
        <taxon>Clostridia</taxon>
        <taxon>Peptostreptococcales</taxon>
        <taxon>Peptostreptococcaceae</taxon>
        <taxon>Terrisporobacter</taxon>
    </lineage>
</organism>
<dbReference type="PANTHER" id="PTHR11106">
    <property type="entry name" value="GANGLIOSIDE INDUCED DIFFERENTIATION ASSOCIATED PROTEIN 2-RELATED"/>
    <property type="match status" value="1"/>
</dbReference>
<accession>A0ABY9Q400</accession>
<dbReference type="PANTHER" id="PTHR11106:SF27">
    <property type="entry name" value="MACRO DOMAIN-CONTAINING PROTEIN"/>
    <property type="match status" value="1"/>
</dbReference>
<gene>
    <name evidence="2" type="primary">ymdB_1</name>
    <name evidence="2" type="ORF">TEMA_26680</name>
</gene>
<dbReference type="CDD" id="cd02908">
    <property type="entry name" value="Macro_OAADPr_deacetylase"/>
    <property type="match status" value="1"/>
</dbReference>
<feature type="domain" description="Macro" evidence="1">
    <location>
        <begin position="309"/>
        <end position="490"/>
    </location>
</feature>
<dbReference type="SMART" id="SM00506">
    <property type="entry name" value="A1pp"/>
    <property type="match status" value="1"/>
</dbReference>
<dbReference type="Proteomes" id="UP001235030">
    <property type="component" value="Chromosome"/>
</dbReference>
<dbReference type="Pfam" id="PF01661">
    <property type="entry name" value="Macro"/>
    <property type="match status" value="1"/>
</dbReference>
<dbReference type="SUPFAM" id="SSF101478">
    <property type="entry name" value="ADP-ribosylglycohydrolase"/>
    <property type="match status" value="1"/>
</dbReference>
<dbReference type="Gene3D" id="1.10.4080.10">
    <property type="entry name" value="ADP-ribosylation/Crystallin J1"/>
    <property type="match status" value="1"/>
</dbReference>
<dbReference type="InterPro" id="IPR002589">
    <property type="entry name" value="Macro_dom"/>
</dbReference>
<dbReference type="InterPro" id="IPR036705">
    <property type="entry name" value="Ribosyl_crysJ1_sf"/>
</dbReference>
<dbReference type="PROSITE" id="PS51154">
    <property type="entry name" value="MACRO"/>
    <property type="match status" value="1"/>
</dbReference>
<dbReference type="RefSeq" id="WP_331476763.1">
    <property type="nucleotide sequence ID" value="NZ_CP101637.1"/>
</dbReference>
<evidence type="ECO:0000259" key="1">
    <source>
        <dbReference type="PROSITE" id="PS51154"/>
    </source>
</evidence>
<dbReference type="Gene3D" id="3.40.220.10">
    <property type="entry name" value="Leucine Aminopeptidase, subunit E, domain 1"/>
    <property type="match status" value="1"/>
</dbReference>
<proteinExistence type="predicted"/>
<keyword evidence="3" id="KW-1185">Reference proteome</keyword>
<evidence type="ECO:0000313" key="3">
    <source>
        <dbReference type="Proteomes" id="UP001235030"/>
    </source>
</evidence>